<keyword evidence="1" id="KW-0540">Nuclease</keyword>
<evidence type="ECO:0000256" key="3">
    <source>
        <dbReference type="ARBA" id="ARBA00022801"/>
    </source>
</evidence>
<dbReference type="PANTHER" id="PTHR12302:SF3">
    <property type="entry name" value="SERINE_THREONINE-PROTEIN KINASE 31"/>
    <property type="match status" value="1"/>
</dbReference>
<evidence type="ECO:0000313" key="6">
    <source>
        <dbReference type="EMBL" id="MBB4052535.1"/>
    </source>
</evidence>
<keyword evidence="7" id="KW-1185">Reference proteome</keyword>
<protein>
    <submittedName>
        <fullName evidence="6">Endonuclease YncB(Thermonuclease family)</fullName>
    </submittedName>
</protein>
<proteinExistence type="predicted"/>
<evidence type="ECO:0000259" key="5">
    <source>
        <dbReference type="PROSITE" id="PS50830"/>
    </source>
</evidence>
<dbReference type="InterPro" id="IPR035437">
    <property type="entry name" value="SNase_OB-fold_sf"/>
</dbReference>
<reference evidence="6 7" key="1">
    <citation type="submission" date="2020-08" db="EMBL/GenBank/DDBJ databases">
        <title>Genomic Encyclopedia of Type Strains, Phase IV (KMG-IV): sequencing the most valuable type-strain genomes for metagenomic binning, comparative biology and taxonomic classification.</title>
        <authorList>
            <person name="Goeker M."/>
        </authorList>
    </citation>
    <scope>NUCLEOTIDE SEQUENCE [LARGE SCALE GENOMIC DNA]</scope>
    <source>
        <strain evidence="6 7">DSM 23447</strain>
    </source>
</reference>
<feature type="domain" description="TNase-like" evidence="5">
    <location>
        <begin position="34"/>
        <end position="165"/>
    </location>
</feature>
<dbReference type="GO" id="GO:0016787">
    <property type="term" value="F:hydrolase activity"/>
    <property type="evidence" value="ECO:0007669"/>
    <property type="project" value="UniProtKB-KW"/>
</dbReference>
<dbReference type="Gene3D" id="2.40.50.90">
    <property type="match status" value="1"/>
</dbReference>
<dbReference type="SMART" id="SM00318">
    <property type="entry name" value="SNc"/>
    <property type="match status" value="1"/>
</dbReference>
<keyword evidence="2 6" id="KW-0255">Endonuclease</keyword>
<dbReference type="RefSeq" id="WP_246349555.1">
    <property type="nucleotide sequence ID" value="NZ_JACIEW010000005.1"/>
</dbReference>
<comment type="caution">
    <text evidence="6">The sequence shown here is derived from an EMBL/GenBank/DDBJ whole genome shotgun (WGS) entry which is preliminary data.</text>
</comment>
<dbReference type="EMBL" id="JACIEW010000005">
    <property type="protein sequence ID" value="MBB4052535.1"/>
    <property type="molecule type" value="Genomic_DNA"/>
</dbReference>
<evidence type="ECO:0000256" key="4">
    <source>
        <dbReference type="SAM" id="SignalP"/>
    </source>
</evidence>
<dbReference type="GO" id="GO:0004519">
    <property type="term" value="F:endonuclease activity"/>
    <property type="evidence" value="ECO:0007669"/>
    <property type="project" value="UniProtKB-KW"/>
</dbReference>
<dbReference type="PANTHER" id="PTHR12302">
    <property type="entry name" value="EBNA2 BINDING PROTEIN P100"/>
    <property type="match status" value="1"/>
</dbReference>
<evidence type="ECO:0000256" key="1">
    <source>
        <dbReference type="ARBA" id="ARBA00022722"/>
    </source>
</evidence>
<evidence type="ECO:0000256" key="2">
    <source>
        <dbReference type="ARBA" id="ARBA00022759"/>
    </source>
</evidence>
<name>A0A7W6IMW0_9HYPH</name>
<dbReference type="PROSITE" id="PS51257">
    <property type="entry name" value="PROKAR_LIPOPROTEIN"/>
    <property type="match status" value="1"/>
</dbReference>
<organism evidence="6 7">
    <name type="scientific">Devosia subaequoris</name>
    <dbReference type="NCBI Taxonomy" id="395930"/>
    <lineage>
        <taxon>Bacteria</taxon>
        <taxon>Pseudomonadati</taxon>
        <taxon>Pseudomonadota</taxon>
        <taxon>Alphaproteobacteria</taxon>
        <taxon>Hyphomicrobiales</taxon>
        <taxon>Devosiaceae</taxon>
        <taxon>Devosia</taxon>
    </lineage>
</organism>
<feature type="signal peptide" evidence="4">
    <location>
        <begin position="1"/>
        <end position="24"/>
    </location>
</feature>
<dbReference type="Pfam" id="PF00565">
    <property type="entry name" value="SNase"/>
    <property type="match status" value="1"/>
</dbReference>
<evidence type="ECO:0000313" key="7">
    <source>
        <dbReference type="Proteomes" id="UP000547011"/>
    </source>
</evidence>
<dbReference type="PROSITE" id="PS50830">
    <property type="entry name" value="TNASE_3"/>
    <property type="match status" value="1"/>
</dbReference>
<accession>A0A7W6IMW0</accession>
<keyword evidence="3" id="KW-0378">Hydrolase</keyword>
<gene>
    <name evidence="6" type="ORF">GGR20_002183</name>
</gene>
<dbReference type="Proteomes" id="UP000547011">
    <property type="component" value="Unassembled WGS sequence"/>
</dbReference>
<feature type="chain" id="PRO_5031518768" evidence="4">
    <location>
        <begin position="25"/>
        <end position="269"/>
    </location>
</feature>
<keyword evidence="4" id="KW-0732">Signal</keyword>
<dbReference type="SUPFAM" id="SSF50199">
    <property type="entry name" value="Staphylococcal nuclease"/>
    <property type="match status" value="1"/>
</dbReference>
<sequence>MRHTAIVSVTAAMLAGLGPTSAQACEALRLVNGGVVTEVTDGDTVVLDSGLVVRLIGTQAPKLPLGREGFPTWPLAPEAKSALERLVLNQPVQLGYGGEEVDRYERALAHLFVHDVAEEPVWAQLHMVRTGLARVYSFPDNRQCLDQLFAGEAQARAERLGIWTDPYYSVRTADRPAELAKLAGNYELVEGRVLLADRSGSRVYLNFGRIWKEDFTIVIEAPALRLFDRDGLDPLSLDGALIRVRGWVDNRDGPRIEVTHPEQIEVLAR</sequence>
<dbReference type="AlphaFoldDB" id="A0A7W6IMW0"/>
<dbReference type="InterPro" id="IPR016071">
    <property type="entry name" value="Staphylococal_nuclease_OB-fold"/>
</dbReference>